<evidence type="ECO:0000256" key="1">
    <source>
        <dbReference type="SAM" id="SignalP"/>
    </source>
</evidence>
<dbReference type="RefSeq" id="WP_150059934.1">
    <property type="nucleotide sequence ID" value="NZ_VWVM01000030.1"/>
</dbReference>
<organism evidence="2 3">
    <name type="scientific">Candidatus Pantoea gossypiicola</name>
    <dbReference type="NCBI Taxonomy" id="2608008"/>
    <lineage>
        <taxon>Bacteria</taxon>
        <taxon>Pseudomonadati</taxon>
        <taxon>Pseudomonadota</taxon>
        <taxon>Gammaproteobacteria</taxon>
        <taxon>Enterobacterales</taxon>
        <taxon>Erwiniaceae</taxon>
        <taxon>Pantoea</taxon>
    </lineage>
</organism>
<comment type="caution">
    <text evidence="2">The sequence shown here is derived from an EMBL/GenBank/DDBJ whole genome shotgun (WGS) entry which is preliminary data.</text>
</comment>
<dbReference type="EMBL" id="VWVM01000030">
    <property type="protein sequence ID" value="KAA6118481.1"/>
    <property type="molecule type" value="Genomic_DNA"/>
</dbReference>
<dbReference type="AlphaFoldDB" id="A0AB34CDN6"/>
<feature type="chain" id="PRO_5044346500" evidence="1">
    <location>
        <begin position="28"/>
        <end position="256"/>
    </location>
</feature>
<proteinExistence type="predicted"/>
<feature type="signal peptide" evidence="1">
    <location>
        <begin position="1"/>
        <end position="27"/>
    </location>
</feature>
<keyword evidence="1" id="KW-0732">Signal</keyword>
<reference evidence="2 3" key="1">
    <citation type="submission" date="2019-09" db="EMBL/GenBank/DDBJ databases">
        <title>Genomic diversity of phyloplane-associated Pantoea species in Pakistan cotton crop.</title>
        <authorList>
            <person name="Tufail M.R."/>
            <person name="Cook D.R."/>
        </authorList>
    </citation>
    <scope>NUCLEOTIDE SEQUENCE [LARGE SCALE GENOMIC DNA]</scope>
    <source>
        <strain evidence="2 3">B_8</strain>
    </source>
</reference>
<name>A0AB34CDN6_9GAMM</name>
<protein>
    <submittedName>
        <fullName evidence="2">Uncharacterized protein</fullName>
    </submittedName>
</protein>
<evidence type="ECO:0000313" key="3">
    <source>
        <dbReference type="Proteomes" id="UP000324255"/>
    </source>
</evidence>
<accession>A0AB34CDN6</accession>
<evidence type="ECO:0000313" key="2">
    <source>
        <dbReference type="EMBL" id="KAA6118481.1"/>
    </source>
</evidence>
<dbReference type="Proteomes" id="UP000324255">
    <property type="component" value="Unassembled WGS sequence"/>
</dbReference>
<gene>
    <name evidence="2" type="ORF">F3I20_22515</name>
</gene>
<keyword evidence="3" id="KW-1185">Reference proteome</keyword>
<sequence>MKNSMQKTLRGVLAAAAATLLITRAEAATLVIENSTAISSETGGYADNNTYRCCILRSTFSEAFNTELHDLIATRKAGIIINEKTCTGQQECCGDEVETKTYTVACSSTVWGKAKIAETDITALQVKDGSVWFDKDSVTKSVAPSDSVTATVPDTIDLGEGHVGQTTEQTFAVTLSGGNLDLGMGLGGSDGVLHIPTLRDDGSDFGGTLTAAPDLHGVVTAGYGMDFKQNGNVTLRWTPTGTGAMHATLQVVLSVH</sequence>